<comment type="caution">
    <text evidence="2">The sequence shown here is derived from an EMBL/GenBank/DDBJ whole genome shotgun (WGS) entry which is preliminary data.</text>
</comment>
<keyword evidence="3" id="KW-1185">Reference proteome</keyword>
<sequence>MATTAALVLGLLFAVALLLRTKAQLSVPVTPQLFTYDMVKEYPHDPDAFTQGLQFDSSGDTEFFWESTGMRGQSTVRQVELETGKVLRSKALDRSDFGEGLTKFGNKLYQEVWQSGKLYEYDTLNLDDVKTLAGPLSDGWGITTDNKSLILSDGSSSLSFVDPATLTVQRTVLVTDGEFQVHALNELEYINGEIWANIWLTDCIARIDPATGAVKAWILLSQLRTALQAQNIQQTYQMDVLNGIAYDDATGRLFVTGKYWPRLYEVKPRLQSASPNPLELLDARRRCVKSNSGF</sequence>
<dbReference type="EMBL" id="JALJOT010000001">
    <property type="protein sequence ID" value="KAK9918103.1"/>
    <property type="molecule type" value="Genomic_DNA"/>
</dbReference>
<keyword evidence="1" id="KW-0732">Signal</keyword>
<evidence type="ECO:0000313" key="3">
    <source>
        <dbReference type="Proteomes" id="UP001491310"/>
    </source>
</evidence>
<dbReference type="PANTHER" id="PTHR31270:SF1">
    <property type="entry name" value="GLUTAMINYL-PEPTIDE CYCLOTRANSFERASE"/>
    <property type="match status" value="1"/>
</dbReference>
<accession>A0ABR2Z1P5</accession>
<organism evidence="2 3">
    <name type="scientific">Coccomyxa subellipsoidea</name>
    <dbReference type="NCBI Taxonomy" id="248742"/>
    <lineage>
        <taxon>Eukaryota</taxon>
        <taxon>Viridiplantae</taxon>
        <taxon>Chlorophyta</taxon>
        <taxon>core chlorophytes</taxon>
        <taxon>Trebouxiophyceae</taxon>
        <taxon>Trebouxiophyceae incertae sedis</taxon>
        <taxon>Coccomyxaceae</taxon>
        <taxon>Coccomyxa</taxon>
    </lineage>
</organism>
<feature type="signal peptide" evidence="1">
    <location>
        <begin position="1"/>
        <end position="23"/>
    </location>
</feature>
<gene>
    <name evidence="2" type="ORF">WJX75_001336</name>
</gene>
<dbReference type="Gene3D" id="2.130.10.10">
    <property type="entry name" value="YVTN repeat-like/Quinoprotein amine dehydrogenase"/>
    <property type="match status" value="1"/>
</dbReference>
<dbReference type="SUPFAM" id="SSF63825">
    <property type="entry name" value="YWTD domain"/>
    <property type="match status" value="1"/>
</dbReference>
<evidence type="ECO:0008006" key="4">
    <source>
        <dbReference type="Google" id="ProtNLM"/>
    </source>
</evidence>
<evidence type="ECO:0000313" key="2">
    <source>
        <dbReference type="EMBL" id="KAK9918103.1"/>
    </source>
</evidence>
<protein>
    <recommendedName>
        <fullName evidence="4">Glutamine cyclotransferase</fullName>
    </recommendedName>
</protein>
<proteinExistence type="predicted"/>
<dbReference type="InterPro" id="IPR007788">
    <property type="entry name" value="QCT"/>
</dbReference>
<feature type="chain" id="PRO_5047522353" description="Glutamine cyclotransferase" evidence="1">
    <location>
        <begin position="24"/>
        <end position="294"/>
    </location>
</feature>
<dbReference type="InterPro" id="IPR015943">
    <property type="entry name" value="WD40/YVTN_repeat-like_dom_sf"/>
</dbReference>
<dbReference type="PANTHER" id="PTHR31270">
    <property type="entry name" value="GLUTAMINYL-PEPTIDE CYCLOTRANSFERASE"/>
    <property type="match status" value="1"/>
</dbReference>
<dbReference type="Pfam" id="PF05096">
    <property type="entry name" value="Glu_cyclase_2"/>
    <property type="match status" value="1"/>
</dbReference>
<dbReference type="Proteomes" id="UP001491310">
    <property type="component" value="Unassembled WGS sequence"/>
</dbReference>
<reference evidence="2 3" key="1">
    <citation type="journal article" date="2024" name="Nat. Commun.">
        <title>Phylogenomics reveals the evolutionary origins of lichenization in chlorophyte algae.</title>
        <authorList>
            <person name="Puginier C."/>
            <person name="Libourel C."/>
            <person name="Otte J."/>
            <person name="Skaloud P."/>
            <person name="Haon M."/>
            <person name="Grisel S."/>
            <person name="Petersen M."/>
            <person name="Berrin J.G."/>
            <person name="Delaux P.M."/>
            <person name="Dal Grande F."/>
            <person name="Keller J."/>
        </authorList>
    </citation>
    <scope>NUCLEOTIDE SEQUENCE [LARGE SCALE GENOMIC DNA]</scope>
    <source>
        <strain evidence="2 3">SAG 216-7</strain>
    </source>
</reference>
<name>A0ABR2Z1P5_9CHLO</name>
<evidence type="ECO:0000256" key="1">
    <source>
        <dbReference type="SAM" id="SignalP"/>
    </source>
</evidence>